<feature type="binding site" evidence="2">
    <location>
        <position position="201"/>
    </location>
    <ligand>
        <name>a divalent metal cation</name>
        <dbReference type="ChEBI" id="CHEBI:60240"/>
        <label>2</label>
    </ligand>
</feature>
<dbReference type="PANTHER" id="PTHR46124">
    <property type="entry name" value="D-AMINOACYL-TRNA DEACYLASE"/>
    <property type="match status" value="1"/>
</dbReference>
<dbReference type="GO" id="GO:0046872">
    <property type="term" value="F:metal ion binding"/>
    <property type="evidence" value="ECO:0007669"/>
    <property type="project" value="UniProtKB-KW"/>
</dbReference>
<keyword evidence="1 3" id="KW-0378">Hydrolase</keyword>
<feature type="binding site" evidence="2">
    <location>
        <position position="26"/>
    </location>
    <ligand>
        <name>a divalent metal cation</name>
        <dbReference type="ChEBI" id="CHEBI:60240"/>
        <label>1</label>
    </ligand>
</feature>
<name>A0A6N2QWU8_9ACTO</name>
<feature type="binding site" evidence="2">
    <location>
        <position position="251"/>
    </location>
    <ligand>
        <name>a divalent metal cation</name>
        <dbReference type="ChEBI" id="CHEBI:60240"/>
        <label>1</label>
    </ligand>
</feature>
<sequence>MGKRKPRPWPDPPNPLVLPVIDNHTHLPVHEGEIPRADGVKMPLEEQLERARQVGVTRMITSACELPTFDPMLELARAHEGVRVAFAIHPNEAALHAGCADPSPDGLIPQVREHHIPLDEALSVVEERLRDPLVVAVGESGLDYFRTADPGREAQKESFRAHIEMAARHDLPLQIHDRDAHEDSIALLRECALPDQRIVFHCFSGDAQMADVLAENGWYASFAGPISYPANDNLREAFEVLPPELVLVETDAPYLTPMPWRGCPNASYVMAYTVRFMAELWGISEQLACERLTENTERVYGSW</sequence>
<gene>
    <name evidence="3" type="primary">ycfH</name>
    <name evidence="3" type="ORF">AOLFYP35_00062</name>
</gene>
<dbReference type="GO" id="GO:0016788">
    <property type="term" value="F:hydrolase activity, acting on ester bonds"/>
    <property type="evidence" value="ECO:0007669"/>
    <property type="project" value="InterPro"/>
</dbReference>
<dbReference type="SUPFAM" id="SSF51556">
    <property type="entry name" value="Metallo-dependent hydrolases"/>
    <property type="match status" value="1"/>
</dbReference>
<feature type="binding site" evidence="2">
    <location>
        <position position="24"/>
    </location>
    <ligand>
        <name>a divalent metal cation</name>
        <dbReference type="ChEBI" id="CHEBI:60240"/>
        <label>1</label>
    </ligand>
</feature>
<evidence type="ECO:0000313" key="3">
    <source>
        <dbReference type="EMBL" id="VYS73043.1"/>
    </source>
</evidence>
<dbReference type="InterPro" id="IPR018228">
    <property type="entry name" value="DNase_TatD-rel_CS"/>
</dbReference>
<keyword evidence="2" id="KW-0479">Metal-binding</keyword>
<proteinExistence type="predicted"/>
<reference evidence="3" key="1">
    <citation type="submission" date="2019-11" db="EMBL/GenBank/DDBJ databases">
        <authorList>
            <person name="Feng L."/>
        </authorList>
    </citation>
    <scope>NUCLEOTIDE SEQUENCE</scope>
    <source>
        <strain evidence="3">AodontolyticusLFYP35</strain>
    </source>
</reference>
<evidence type="ECO:0000256" key="1">
    <source>
        <dbReference type="ARBA" id="ARBA00022801"/>
    </source>
</evidence>
<accession>A0A6N2QWU8</accession>
<dbReference type="Gene3D" id="3.20.20.140">
    <property type="entry name" value="Metal-dependent hydrolases"/>
    <property type="match status" value="1"/>
</dbReference>
<organism evidence="3">
    <name type="scientific">Schaalia odontolytica</name>
    <dbReference type="NCBI Taxonomy" id="1660"/>
    <lineage>
        <taxon>Bacteria</taxon>
        <taxon>Bacillati</taxon>
        <taxon>Actinomycetota</taxon>
        <taxon>Actinomycetes</taxon>
        <taxon>Actinomycetales</taxon>
        <taxon>Actinomycetaceae</taxon>
        <taxon>Schaalia</taxon>
    </lineage>
</organism>
<dbReference type="EC" id="3.1.21.-" evidence="3"/>
<dbReference type="PROSITE" id="PS01090">
    <property type="entry name" value="TATD_2"/>
    <property type="match status" value="1"/>
</dbReference>
<dbReference type="GO" id="GO:0005829">
    <property type="term" value="C:cytosol"/>
    <property type="evidence" value="ECO:0007669"/>
    <property type="project" value="TreeGrafter"/>
</dbReference>
<dbReference type="AlphaFoldDB" id="A0A6N2QWU8"/>
<feature type="binding site" evidence="2">
    <location>
        <position position="139"/>
    </location>
    <ligand>
        <name>a divalent metal cation</name>
        <dbReference type="ChEBI" id="CHEBI:60240"/>
        <label>1</label>
    </ligand>
</feature>
<dbReference type="PANTHER" id="PTHR46124:SF2">
    <property type="entry name" value="D-AMINOACYL-TRNA DEACYLASE"/>
    <property type="match status" value="1"/>
</dbReference>
<protein>
    <submittedName>
        <fullName evidence="3">Putative deoxyribonuclease YcfH</fullName>
        <ecNumber evidence="3">3.1.21.-</ecNumber>
    </submittedName>
</protein>
<feature type="binding site" evidence="2">
    <location>
        <position position="176"/>
    </location>
    <ligand>
        <name>a divalent metal cation</name>
        <dbReference type="ChEBI" id="CHEBI:60240"/>
        <label>2</label>
    </ligand>
</feature>
<dbReference type="CDD" id="cd01310">
    <property type="entry name" value="TatD_DNAse"/>
    <property type="match status" value="1"/>
</dbReference>
<dbReference type="Pfam" id="PF01026">
    <property type="entry name" value="TatD_DNase"/>
    <property type="match status" value="1"/>
</dbReference>
<evidence type="ECO:0000256" key="2">
    <source>
        <dbReference type="PIRSR" id="PIRSR005902-1"/>
    </source>
</evidence>
<dbReference type="InterPro" id="IPR001130">
    <property type="entry name" value="TatD-like"/>
</dbReference>
<dbReference type="PIRSF" id="PIRSF005902">
    <property type="entry name" value="DNase_TatD"/>
    <property type="match status" value="1"/>
</dbReference>
<dbReference type="EMBL" id="CACRSM010000001">
    <property type="protein sequence ID" value="VYS73043.1"/>
    <property type="molecule type" value="Genomic_DNA"/>
</dbReference>
<dbReference type="InterPro" id="IPR032466">
    <property type="entry name" value="Metal_Hydrolase"/>
</dbReference>